<gene>
    <name evidence="3" type="ORF">KCU76_g7768</name>
</gene>
<evidence type="ECO:0000313" key="3">
    <source>
        <dbReference type="EMBL" id="KAG9690975.1"/>
    </source>
</evidence>
<evidence type="ECO:0000313" key="4">
    <source>
        <dbReference type="Proteomes" id="UP000779574"/>
    </source>
</evidence>
<evidence type="ECO:0000256" key="1">
    <source>
        <dbReference type="SAM" id="MobiDB-lite"/>
    </source>
</evidence>
<organism evidence="3 4">
    <name type="scientific">Aureobasidium melanogenum</name>
    <name type="common">Aureobasidium pullulans var. melanogenum</name>
    <dbReference type="NCBI Taxonomy" id="46634"/>
    <lineage>
        <taxon>Eukaryota</taxon>
        <taxon>Fungi</taxon>
        <taxon>Dikarya</taxon>
        <taxon>Ascomycota</taxon>
        <taxon>Pezizomycotina</taxon>
        <taxon>Dothideomycetes</taxon>
        <taxon>Dothideomycetidae</taxon>
        <taxon>Dothideales</taxon>
        <taxon>Saccotheciaceae</taxon>
        <taxon>Aureobasidium</taxon>
    </lineage>
</organism>
<protein>
    <submittedName>
        <fullName evidence="3">Uncharacterized protein</fullName>
    </submittedName>
</protein>
<feature type="non-terminal residue" evidence="3">
    <location>
        <position position="443"/>
    </location>
</feature>
<sequence>MKWLVLLLFTFSFGLLAAARPDPDACGDKVMPPPVDKISCGDSLSDFGCKWYSDYISCIQTCRHQKGLNKLIYHNHRYYDISVEEYDRIMDAEEKASACKTKTAVKTKTTKRKTAGASSTGQETGFKTVTRTITHVARQPSVEAELVGTQTFSTVWSNGTPIVASQTSDLAATQTSSISAGAEPGDEDEEEAHHPRLDFYCQKTSQVAKCRVKCGIHIFGGFPKCMKKCHAKCHKKHPVHPDGEDLTLVEKRDDNTQTFSTSWRIVTPTVTKTVQPSATEVAEPEEEEPHHPRIDYYCSKEIEMYKCRQECAHHDLIFGIGRKKCEHKCHERCHKEHPLFPDGDGPGLVKRADNDTVTGAALEQAIDTLIDTAIDTVLNQTSVVANTTNLNLNVERSEGHNTPHCSSDNVIMGCKALAQRWAPAYDTIFKKCIKRCIRRHGVD</sequence>
<dbReference type="Proteomes" id="UP000779574">
    <property type="component" value="Unassembled WGS sequence"/>
</dbReference>
<reference evidence="3" key="1">
    <citation type="journal article" date="2021" name="J Fungi (Basel)">
        <title>Virulence traits and population genomics of the black yeast Aureobasidium melanogenum.</title>
        <authorList>
            <person name="Cernosa A."/>
            <person name="Sun X."/>
            <person name="Gostincar C."/>
            <person name="Fang C."/>
            <person name="Gunde-Cimerman N."/>
            <person name="Song Z."/>
        </authorList>
    </citation>
    <scope>NUCLEOTIDE SEQUENCE</scope>
    <source>
        <strain evidence="3">EXF-9911</strain>
    </source>
</reference>
<feature type="region of interest" description="Disordered" evidence="1">
    <location>
        <begin position="167"/>
        <end position="192"/>
    </location>
</feature>
<proteinExistence type="predicted"/>
<dbReference type="EMBL" id="JAHFXF010000286">
    <property type="protein sequence ID" value="KAG9690975.1"/>
    <property type="molecule type" value="Genomic_DNA"/>
</dbReference>
<feature type="chain" id="PRO_5040122168" evidence="2">
    <location>
        <begin position="19"/>
        <end position="443"/>
    </location>
</feature>
<evidence type="ECO:0000256" key="2">
    <source>
        <dbReference type="SAM" id="SignalP"/>
    </source>
</evidence>
<keyword evidence="2" id="KW-0732">Signal</keyword>
<feature type="compositionally biased region" description="Polar residues" evidence="1">
    <location>
        <begin position="167"/>
        <end position="179"/>
    </location>
</feature>
<feature type="signal peptide" evidence="2">
    <location>
        <begin position="1"/>
        <end position="18"/>
    </location>
</feature>
<name>A0A9P8EIN7_AURME</name>
<accession>A0A9P8EIN7</accession>
<reference evidence="3" key="2">
    <citation type="submission" date="2021-08" db="EMBL/GenBank/DDBJ databases">
        <authorList>
            <person name="Gostincar C."/>
            <person name="Sun X."/>
            <person name="Song Z."/>
            <person name="Gunde-Cimerman N."/>
        </authorList>
    </citation>
    <scope>NUCLEOTIDE SEQUENCE</scope>
    <source>
        <strain evidence="3">EXF-9911</strain>
    </source>
</reference>
<dbReference type="AlphaFoldDB" id="A0A9P8EIN7"/>
<dbReference type="OrthoDB" id="3925010at2759"/>
<comment type="caution">
    <text evidence="3">The sequence shown here is derived from an EMBL/GenBank/DDBJ whole genome shotgun (WGS) entry which is preliminary data.</text>
</comment>